<accession>A0A8S5RPF5</accession>
<evidence type="ECO:0000313" key="1">
    <source>
        <dbReference type="EMBL" id="DAE33182.1"/>
    </source>
</evidence>
<reference evidence="1" key="1">
    <citation type="journal article" date="2021" name="Proc. Natl. Acad. Sci. U.S.A.">
        <title>A Catalog of Tens of Thousands of Viruses from Human Metagenomes Reveals Hidden Associations with Chronic Diseases.</title>
        <authorList>
            <person name="Tisza M.J."/>
            <person name="Buck C.B."/>
        </authorList>
    </citation>
    <scope>NUCLEOTIDE SEQUENCE</scope>
    <source>
        <strain evidence="1">Ctrcb4</strain>
    </source>
</reference>
<protein>
    <submittedName>
        <fullName evidence="1">Uncharacterized protein</fullName>
    </submittedName>
</protein>
<organism evidence="1">
    <name type="scientific">virus sp. ctrcb4</name>
    <dbReference type="NCBI Taxonomy" id="2825824"/>
    <lineage>
        <taxon>Viruses</taxon>
    </lineage>
</organism>
<dbReference type="EMBL" id="BK059132">
    <property type="protein sequence ID" value="DAE33182.1"/>
    <property type="molecule type" value="Genomic_DNA"/>
</dbReference>
<name>A0A8S5RPF5_9VIRU</name>
<sequence length="228" mass="25300">MSTKFGGVQMNADHELDEAEVTEMTQMISGLEQNGYTHHLATRVYEEIGKFCYDAISKIQDIIYNGNKDDLYKIFGKAVINAFAGGSKDTLGLAQSFVKLAQEGLENNNLEYRIPFSSSSINGIFNSTVTSSLVRDAIRRHYNGVAAVLNPSYNVVQYHTINGNNYRYEELIDLIAEATRGTTYEGMTVDDAVNKVFVVDTNGNVVVNPFIDDITPDNPVDFEDTIIV</sequence>
<proteinExistence type="predicted"/>